<gene>
    <name evidence="2" type="ORF">H6G95_08225</name>
</gene>
<evidence type="ECO:0000256" key="1">
    <source>
        <dbReference type="SAM" id="SignalP"/>
    </source>
</evidence>
<sequence length="148" mass="15896">MNKFFLTLFSSPALFASVISMVMMTQPSQANQTVDAAGNRLSCIQSPHSATKKMVCIRVSNTIASASTPGVKPAQGQPNEDRVIEFTAPEAQLEQGRAVELAYASIQELPELEFTDEESETSIALFGCDCPPCLNALRQMRGLPGLAS</sequence>
<feature type="signal peptide" evidence="1">
    <location>
        <begin position="1"/>
        <end position="30"/>
    </location>
</feature>
<evidence type="ECO:0000313" key="3">
    <source>
        <dbReference type="Proteomes" id="UP000604661"/>
    </source>
</evidence>
<keyword evidence="3" id="KW-1185">Reference proteome</keyword>
<name>A0ABR8EVF2_NOSLI</name>
<accession>A0ABR8EVF2</accession>
<comment type="caution">
    <text evidence="2">The sequence shown here is derived from an EMBL/GenBank/DDBJ whole genome shotgun (WGS) entry which is preliminary data.</text>
</comment>
<keyword evidence="1" id="KW-0732">Signal</keyword>
<evidence type="ECO:0000313" key="2">
    <source>
        <dbReference type="EMBL" id="MBD2560605.1"/>
    </source>
</evidence>
<reference evidence="2 3" key="1">
    <citation type="journal article" date="2020" name="ISME J.">
        <title>Comparative genomics reveals insights into cyanobacterial evolution and habitat adaptation.</title>
        <authorList>
            <person name="Chen M.Y."/>
            <person name="Teng W.K."/>
            <person name="Zhao L."/>
            <person name="Hu C.X."/>
            <person name="Zhou Y.K."/>
            <person name="Han B.P."/>
            <person name="Song L.R."/>
            <person name="Shu W.S."/>
        </authorList>
    </citation>
    <scope>NUCLEOTIDE SEQUENCE [LARGE SCALE GENOMIC DNA]</scope>
    <source>
        <strain evidence="2 3">FACHB-391</strain>
    </source>
</reference>
<protein>
    <submittedName>
        <fullName evidence="2">Uncharacterized protein</fullName>
    </submittedName>
</protein>
<organism evidence="2 3">
    <name type="scientific">Nostoc linckia FACHB-391</name>
    <dbReference type="NCBI Taxonomy" id="2692906"/>
    <lineage>
        <taxon>Bacteria</taxon>
        <taxon>Bacillati</taxon>
        <taxon>Cyanobacteriota</taxon>
        <taxon>Cyanophyceae</taxon>
        <taxon>Nostocales</taxon>
        <taxon>Nostocaceae</taxon>
        <taxon>Nostoc</taxon>
    </lineage>
</organism>
<proteinExistence type="predicted"/>
<feature type="chain" id="PRO_5046501039" evidence="1">
    <location>
        <begin position="31"/>
        <end position="148"/>
    </location>
</feature>
<dbReference type="RefSeq" id="WP_190895216.1">
    <property type="nucleotide sequence ID" value="NZ_JACJTE010000006.1"/>
</dbReference>
<dbReference type="Proteomes" id="UP000604661">
    <property type="component" value="Unassembled WGS sequence"/>
</dbReference>
<dbReference type="EMBL" id="JACJTE010000006">
    <property type="protein sequence ID" value="MBD2560605.1"/>
    <property type="molecule type" value="Genomic_DNA"/>
</dbReference>